<evidence type="ECO:0000313" key="4">
    <source>
        <dbReference type="EMBL" id="OIR14210.1"/>
    </source>
</evidence>
<sequence length="534" mass="59793">MNNSKTNKFFKMRIIFFALLFCSTVHAQTVSKNIIDFGARPDGITNNTIAIQHAIDEVSKQGGGKVIVPRGRFVTGVLHLKSNVELNIHEEAVLLASTNISDYGTSLKVSALIVADNEKNISITGKGLIDGQSDLLINDLYVRLRKGEWYDDEWKYFNDWHQRRPSELNRPHIIHFKNCDGVTIKNIHLQNGTCWIQNYEKCKNIIIDSITVFSNTFWNNDGIDLVDCKNAKITHCSINCDDDGICLKSSDRNSSCENIFVANCRVRSSASAIKLGTASRGGFKNIVIKNIEVYDTYRSAIAIESVDGGIIDGVDVKNIHAVNTGNAIFIKLGHRNKDSVYSSLRNVSISNVKVDVPLTKPDKGYPMEGPELKYPPTYKIDTSIVYQSVSPWNNSGIDSSAVPYPHNVFPSSISGLPGHLVENVTLQNIEINYATIAEKNANYFPIDSFKTITEAVKDYPEFSMFGELPVWGFYVRHVKGLTMNNITVNMKGKDFRKAFLFNDVKQLLLQHIAVEGKTEKPAMFFNDVIYANKK</sequence>
<dbReference type="GO" id="GO:0033917">
    <property type="term" value="F:exo-poly-alpha-galacturonosidase activity"/>
    <property type="evidence" value="ECO:0007669"/>
    <property type="project" value="UniProtKB-EC"/>
</dbReference>
<dbReference type="EC" id="3.2.1.82" evidence="4"/>
<reference evidence="4" key="1">
    <citation type="submission" date="2016-10" db="EMBL/GenBank/DDBJ databases">
        <title>Sequence of Gallionella enrichment culture.</title>
        <authorList>
            <person name="Poehlein A."/>
            <person name="Muehling M."/>
            <person name="Daniel R."/>
        </authorList>
    </citation>
    <scope>NUCLEOTIDE SEQUENCE</scope>
</reference>
<keyword evidence="3 4" id="KW-0326">Glycosidase</keyword>
<dbReference type="Gene3D" id="2.160.20.10">
    <property type="entry name" value="Single-stranded right-handed beta-helix, Pectin lyase-like"/>
    <property type="match status" value="1"/>
</dbReference>
<dbReference type="InterPro" id="IPR006626">
    <property type="entry name" value="PbH1"/>
</dbReference>
<dbReference type="SMART" id="SM00710">
    <property type="entry name" value="PbH1"/>
    <property type="match status" value="5"/>
</dbReference>
<evidence type="ECO:0000256" key="1">
    <source>
        <dbReference type="ARBA" id="ARBA00008834"/>
    </source>
</evidence>
<dbReference type="InterPro" id="IPR011050">
    <property type="entry name" value="Pectin_lyase_fold/virulence"/>
</dbReference>
<comment type="caution">
    <text evidence="4">The sequence shown here is derived from an EMBL/GenBank/DDBJ whole genome shotgun (WGS) entry which is preliminary data.</text>
</comment>
<dbReference type="PANTHER" id="PTHR31339:SF9">
    <property type="entry name" value="PLASMIN AND FIBRONECTIN-BINDING PROTEIN A"/>
    <property type="match status" value="1"/>
</dbReference>
<keyword evidence="2 4" id="KW-0378">Hydrolase</keyword>
<dbReference type="GO" id="GO:0004650">
    <property type="term" value="F:polygalacturonase activity"/>
    <property type="evidence" value="ECO:0007669"/>
    <property type="project" value="InterPro"/>
</dbReference>
<dbReference type="AlphaFoldDB" id="A0A1J5T049"/>
<dbReference type="InterPro" id="IPR000743">
    <property type="entry name" value="Glyco_hydro_28"/>
</dbReference>
<organism evidence="4">
    <name type="scientific">mine drainage metagenome</name>
    <dbReference type="NCBI Taxonomy" id="410659"/>
    <lineage>
        <taxon>unclassified sequences</taxon>
        <taxon>metagenomes</taxon>
        <taxon>ecological metagenomes</taxon>
    </lineage>
</organism>
<gene>
    <name evidence="4" type="primary">pehX_1</name>
    <name evidence="4" type="ORF">GALL_46710</name>
</gene>
<dbReference type="EMBL" id="MLJW01000012">
    <property type="protein sequence ID" value="OIR14210.1"/>
    <property type="molecule type" value="Genomic_DNA"/>
</dbReference>
<evidence type="ECO:0000256" key="2">
    <source>
        <dbReference type="ARBA" id="ARBA00022801"/>
    </source>
</evidence>
<protein>
    <submittedName>
        <fullName evidence="4">Exo-poly-alpha-D-galacturonosidase</fullName>
        <ecNumber evidence="4">3.2.1.82</ecNumber>
    </submittedName>
</protein>
<name>A0A1J5T049_9ZZZZ</name>
<comment type="similarity">
    <text evidence="1">Belongs to the glycosyl hydrolase 28 family.</text>
</comment>
<dbReference type="SUPFAM" id="SSF51126">
    <property type="entry name" value="Pectin lyase-like"/>
    <property type="match status" value="1"/>
</dbReference>
<dbReference type="PANTHER" id="PTHR31339">
    <property type="entry name" value="PECTIN LYASE-RELATED"/>
    <property type="match status" value="1"/>
</dbReference>
<proteinExistence type="inferred from homology"/>
<dbReference type="InterPro" id="IPR051801">
    <property type="entry name" value="GH28_Enzymes"/>
</dbReference>
<accession>A0A1J5T049</accession>
<dbReference type="GO" id="GO:0005975">
    <property type="term" value="P:carbohydrate metabolic process"/>
    <property type="evidence" value="ECO:0007669"/>
    <property type="project" value="InterPro"/>
</dbReference>
<dbReference type="Pfam" id="PF00295">
    <property type="entry name" value="Glyco_hydro_28"/>
    <property type="match status" value="1"/>
</dbReference>
<dbReference type="InterPro" id="IPR012334">
    <property type="entry name" value="Pectin_lyas_fold"/>
</dbReference>
<evidence type="ECO:0000256" key="3">
    <source>
        <dbReference type="ARBA" id="ARBA00023295"/>
    </source>
</evidence>